<evidence type="ECO:0000256" key="12">
    <source>
        <dbReference type="ARBA" id="ARBA00023170"/>
    </source>
</evidence>
<keyword evidence="15" id="KW-0628">Postsynaptic cell membrane</keyword>
<evidence type="ECO:0000313" key="23">
    <source>
        <dbReference type="Proteomes" id="UP000749559"/>
    </source>
</evidence>
<feature type="domain" description="G-protein coupled receptors family 3 profile" evidence="21">
    <location>
        <begin position="459"/>
        <end position="722"/>
    </location>
</feature>
<feature type="transmembrane region" description="Helical" evidence="19">
    <location>
        <begin position="666"/>
        <end position="683"/>
    </location>
</feature>
<evidence type="ECO:0000256" key="16">
    <source>
        <dbReference type="ARBA" id="ARBA00034104"/>
    </source>
</evidence>
<evidence type="ECO:0000256" key="17">
    <source>
        <dbReference type="ARBA" id="ARBA00073785"/>
    </source>
</evidence>
<dbReference type="FunFam" id="3.40.50.2300:FF:000063">
    <property type="entry name" value="Gamma-aminobutyric acid type B receptor subunit"/>
    <property type="match status" value="1"/>
</dbReference>
<feature type="signal peptide" evidence="20">
    <location>
        <begin position="1"/>
        <end position="21"/>
    </location>
</feature>
<keyword evidence="8" id="KW-0297">G-protein coupled receptor</keyword>
<dbReference type="Gene3D" id="3.40.50.2300">
    <property type="match status" value="2"/>
</dbReference>
<sequence length="975" mass="109748">MMSIYYILTFLGVLFLGLSKGDDVQKLYLAGLFPLSKEAGDIGLGVLPAVQMAIEQVNANRTLLPGYELEVIVEDTQCDMAVGTKLLFDMFHKSPPVMLFGGACPQVTGPLAQTTVPWEMAQLSYADTDPGLSERDRYPYFFRTVPSDIDLYPAVLALLKHYNWTRVGTIYQDSSKGYSRYAVVHDNHLTKQLRDDNITILAVENNGFADDPSVAVQNLKARDVRIILGLFSAEMARRVFCNAFHEGLYGPKIVWFLQGGYPTHWWKVNDSSIDCTPMQLEKALEGHFTTDVHPITTRFTSTDTGMSTTEYTAEYNKRRKKNYSKFHGYAYDGIWTIAKALHAMVSTPDSRTKRSASEEIAQLFWTPELRSSLNNTHFQGVTGVVRFNKGERLGEIEHRQFQGGDMYKVGEYYLDSEVLDLHKGEPVMWHGKGPPMDRTLSTEEAKRVNLLAYAILCVLAGIGVNAAAIFLLLNIYYRKHRYIKMSSPNMNNIIMVGCIMTYASVFLLGTDGGLVSPHIYPYLCTARAWVLSIGFTFAFGAMFAKTWRVHAIFTNIKLQKKVIKDYKLIMIVGVLLGLDLVILCTWSFVDPLRRSTKRLDPRVDATGDREVIPIMEYCVSDHMTIWLAAIYAYKGLLLVFGCFLAWETRHVSIPALNDSKYIGMSVYNVVIMCVSGAAISFIINDQQDAAFIILSLFIIFCTTITLCLVFVPKLLELRKDPKGDKKRIHVTIKKPKVPTDIGYTDVQQKIKDLTDENARNRQILEYKHREIESLLIQLGEDVHASNGGIPRSPGLKPMVLLKQPNSHFLIPPGRRPSQDTLNSDEASVFSESLNSVVWPLDGSGNSRSYFVAQRDALSCSDSVELTDLESSKRSFQIMPTIESETSVERESSEDHKKVEFTVHPCIHNNYGALEEGLHTEETSLNKQEVPKTPSYSGLKYLKDVWLRETDILSDSDPSVSELEHDDVADLNTNLL</sequence>
<dbReference type="InterPro" id="IPR017978">
    <property type="entry name" value="GPCR_3_C"/>
</dbReference>
<dbReference type="PROSITE" id="PS50259">
    <property type="entry name" value="G_PROTEIN_RECEP_F3_4"/>
    <property type="match status" value="1"/>
</dbReference>
<keyword evidence="11" id="KW-1015">Disulfide bond</keyword>
<dbReference type="GO" id="GO:0038039">
    <property type="term" value="C:G protein-coupled receptor heterodimeric complex"/>
    <property type="evidence" value="ECO:0007669"/>
    <property type="project" value="TreeGrafter"/>
</dbReference>
<dbReference type="InterPro" id="IPR017979">
    <property type="entry name" value="GPCR_3_CS"/>
</dbReference>
<feature type="chain" id="PRO_5035742384" description="Gamma-aminobutyric acid type B receptor subunit 2" evidence="20">
    <location>
        <begin position="22"/>
        <end position="975"/>
    </location>
</feature>
<evidence type="ECO:0000259" key="21">
    <source>
        <dbReference type="PROSITE" id="PS50259"/>
    </source>
</evidence>
<evidence type="ECO:0000313" key="22">
    <source>
        <dbReference type="EMBL" id="CAH1785979.1"/>
    </source>
</evidence>
<evidence type="ECO:0000256" key="13">
    <source>
        <dbReference type="ARBA" id="ARBA00023180"/>
    </source>
</evidence>
<dbReference type="EMBL" id="CAIIXF020000006">
    <property type="protein sequence ID" value="CAH1785979.1"/>
    <property type="molecule type" value="Genomic_DNA"/>
</dbReference>
<dbReference type="OrthoDB" id="2150267at2759"/>
<dbReference type="InterPro" id="IPR028082">
    <property type="entry name" value="Peripla_BP_I"/>
</dbReference>
<evidence type="ECO:0000256" key="19">
    <source>
        <dbReference type="SAM" id="Phobius"/>
    </source>
</evidence>
<dbReference type="PRINTS" id="PR01176">
    <property type="entry name" value="GABABRECEPTR"/>
</dbReference>
<dbReference type="InterPro" id="IPR002455">
    <property type="entry name" value="GPCR3_GABA-B"/>
</dbReference>
<dbReference type="PANTHER" id="PTHR10519">
    <property type="entry name" value="GABA-B RECEPTOR"/>
    <property type="match status" value="1"/>
</dbReference>
<evidence type="ECO:0000256" key="18">
    <source>
        <dbReference type="ARBA" id="ARBA00083903"/>
    </source>
</evidence>
<dbReference type="Proteomes" id="UP000749559">
    <property type="component" value="Unassembled WGS sequence"/>
</dbReference>
<comment type="caution">
    <text evidence="22">The sequence shown here is derived from an EMBL/GenBank/DDBJ whole genome shotgun (WGS) entry which is preliminary data.</text>
</comment>
<dbReference type="PROSITE" id="PS00981">
    <property type="entry name" value="G_PROTEIN_RECEP_F3_3"/>
    <property type="match status" value="1"/>
</dbReference>
<keyword evidence="9" id="KW-0175">Coiled coil</keyword>
<feature type="transmembrane region" description="Helical" evidence="19">
    <location>
        <begin position="625"/>
        <end position="646"/>
    </location>
</feature>
<dbReference type="GO" id="GO:0045211">
    <property type="term" value="C:postsynaptic membrane"/>
    <property type="evidence" value="ECO:0007669"/>
    <property type="project" value="UniProtKB-SubCell"/>
</dbReference>
<evidence type="ECO:0000256" key="14">
    <source>
        <dbReference type="ARBA" id="ARBA00023224"/>
    </source>
</evidence>
<keyword evidence="4 19" id="KW-0812">Transmembrane</keyword>
<evidence type="ECO:0000256" key="6">
    <source>
        <dbReference type="ARBA" id="ARBA00022989"/>
    </source>
</evidence>
<dbReference type="Pfam" id="PF00003">
    <property type="entry name" value="7tm_3"/>
    <property type="match status" value="1"/>
</dbReference>
<gene>
    <name evidence="22" type="ORF">OFUS_LOCUS11957</name>
</gene>
<feature type="transmembrane region" description="Helical" evidence="19">
    <location>
        <begin position="528"/>
        <end position="547"/>
    </location>
</feature>
<accession>A0A8S4NY43</accession>
<comment type="subcellular location">
    <subcellularLocation>
        <location evidence="16">Postsynaptic cell membrane</location>
        <topology evidence="16">Multi-pass membrane protein</topology>
    </subcellularLocation>
</comment>
<proteinExistence type="inferred from homology"/>
<evidence type="ECO:0000256" key="8">
    <source>
        <dbReference type="ARBA" id="ARBA00023040"/>
    </source>
</evidence>
<name>A0A8S4NY43_OWEFU</name>
<dbReference type="CDD" id="cd06366">
    <property type="entry name" value="PBP1_GABAb_receptor"/>
    <property type="match status" value="1"/>
</dbReference>
<keyword evidence="13" id="KW-0325">Glycoprotein</keyword>
<evidence type="ECO:0000256" key="4">
    <source>
        <dbReference type="ARBA" id="ARBA00022692"/>
    </source>
</evidence>
<reference evidence="22" key="1">
    <citation type="submission" date="2022-03" db="EMBL/GenBank/DDBJ databases">
        <authorList>
            <person name="Martin C."/>
        </authorList>
    </citation>
    <scope>NUCLEOTIDE SEQUENCE</scope>
</reference>
<dbReference type="GO" id="GO:0004965">
    <property type="term" value="F:G protein-coupled GABA receptor activity"/>
    <property type="evidence" value="ECO:0007669"/>
    <property type="project" value="InterPro"/>
</dbReference>
<dbReference type="AlphaFoldDB" id="A0A8S4NY43"/>
<comment type="similarity">
    <text evidence="1">Belongs to the G-protein coupled receptor 3 family. GABA-B receptor subfamily.</text>
</comment>
<evidence type="ECO:0000256" key="9">
    <source>
        <dbReference type="ARBA" id="ARBA00023054"/>
    </source>
</evidence>
<keyword evidence="5 20" id="KW-0732">Signal</keyword>
<keyword evidence="10 19" id="KW-0472">Membrane</keyword>
<keyword evidence="2" id="KW-1003">Cell membrane</keyword>
<feature type="transmembrane region" description="Helical" evidence="19">
    <location>
        <begin position="450"/>
        <end position="477"/>
    </location>
</feature>
<evidence type="ECO:0000256" key="11">
    <source>
        <dbReference type="ARBA" id="ARBA00023157"/>
    </source>
</evidence>
<dbReference type="FunFam" id="3.40.50.2300:FF:000072">
    <property type="entry name" value="Gamma-aminobutyric acid type B receptor subunit 2"/>
    <property type="match status" value="1"/>
</dbReference>
<dbReference type="PANTHER" id="PTHR10519:SF74">
    <property type="entry name" value="GAMMA-AMINOBUTYRIC ACID TYPE B RECEPTOR SUBUNIT 2"/>
    <property type="match status" value="1"/>
</dbReference>
<dbReference type="PRINTS" id="PR01177">
    <property type="entry name" value="GABAB1RECPTR"/>
</dbReference>
<dbReference type="SUPFAM" id="SSF53822">
    <property type="entry name" value="Periplasmic binding protein-like I"/>
    <property type="match status" value="1"/>
</dbReference>
<keyword evidence="6 19" id="KW-1133">Transmembrane helix</keyword>
<keyword evidence="12" id="KW-0675">Receptor</keyword>
<evidence type="ECO:0000256" key="1">
    <source>
        <dbReference type="ARBA" id="ARBA00008991"/>
    </source>
</evidence>
<keyword evidence="14" id="KW-0807">Transducer</keyword>
<feature type="transmembrane region" description="Helical" evidence="19">
    <location>
        <begin position="689"/>
        <end position="711"/>
    </location>
</feature>
<feature type="transmembrane region" description="Helical" evidence="19">
    <location>
        <begin position="568"/>
        <end position="589"/>
    </location>
</feature>
<evidence type="ECO:0000256" key="15">
    <source>
        <dbReference type="ARBA" id="ARBA00023257"/>
    </source>
</evidence>
<keyword evidence="3" id="KW-0597">Phosphoprotein</keyword>
<protein>
    <recommendedName>
        <fullName evidence="17">Gamma-aminobutyric acid type B receptor subunit 2</fullName>
    </recommendedName>
    <alternativeName>
        <fullName evidence="18">G-protein coupled receptor 51</fullName>
    </alternativeName>
</protein>
<evidence type="ECO:0000256" key="10">
    <source>
        <dbReference type="ARBA" id="ARBA00023136"/>
    </source>
</evidence>
<evidence type="ECO:0000256" key="7">
    <source>
        <dbReference type="ARBA" id="ARBA00023018"/>
    </source>
</evidence>
<feature type="transmembrane region" description="Helical" evidence="19">
    <location>
        <begin position="489"/>
        <end position="508"/>
    </location>
</feature>
<dbReference type="GO" id="GO:0007214">
    <property type="term" value="P:gamma-aminobutyric acid signaling pathway"/>
    <property type="evidence" value="ECO:0007669"/>
    <property type="project" value="TreeGrafter"/>
</dbReference>
<evidence type="ECO:0000256" key="2">
    <source>
        <dbReference type="ARBA" id="ARBA00022475"/>
    </source>
</evidence>
<organism evidence="22 23">
    <name type="scientific">Owenia fusiformis</name>
    <name type="common">Polychaete worm</name>
    <dbReference type="NCBI Taxonomy" id="6347"/>
    <lineage>
        <taxon>Eukaryota</taxon>
        <taxon>Metazoa</taxon>
        <taxon>Spiralia</taxon>
        <taxon>Lophotrochozoa</taxon>
        <taxon>Annelida</taxon>
        <taxon>Polychaeta</taxon>
        <taxon>Sedentaria</taxon>
        <taxon>Canalipalpata</taxon>
        <taxon>Sabellida</taxon>
        <taxon>Oweniida</taxon>
        <taxon>Oweniidae</taxon>
        <taxon>Owenia</taxon>
    </lineage>
</organism>
<keyword evidence="23" id="KW-1185">Reference proteome</keyword>
<evidence type="ECO:0000256" key="20">
    <source>
        <dbReference type="SAM" id="SignalP"/>
    </source>
</evidence>
<evidence type="ECO:0000256" key="5">
    <source>
        <dbReference type="ARBA" id="ARBA00022729"/>
    </source>
</evidence>
<keyword evidence="7" id="KW-0770">Synapse</keyword>
<dbReference type="InterPro" id="IPR001828">
    <property type="entry name" value="ANF_lig-bd_rcpt"/>
</dbReference>
<dbReference type="Pfam" id="PF01094">
    <property type="entry name" value="ANF_receptor"/>
    <property type="match status" value="1"/>
</dbReference>
<evidence type="ECO:0000256" key="3">
    <source>
        <dbReference type="ARBA" id="ARBA00022553"/>
    </source>
</evidence>